<reference evidence="7 8" key="1">
    <citation type="journal article" date="2017" name="Mol. Biol. Evol.">
        <title>The 4-celled Tetrabaena socialis nuclear genome reveals the essential components for genetic control of cell number at the origin of multicellularity in the volvocine lineage.</title>
        <authorList>
            <person name="Featherston J."/>
            <person name="Arakaki Y."/>
            <person name="Hanschen E.R."/>
            <person name="Ferris P.J."/>
            <person name="Michod R.E."/>
            <person name="Olson B.J.S.C."/>
            <person name="Nozaki H."/>
            <person name="Durand P.M."/>
        </authorList>
    </citation>
    <scope>NUCLEOTIDE SEQUENCE [LARGE SCALE GENOMIC DNA]</scope>
    <source>
        <strain evidence="7 8">NIES-571</strain>
    </source>
</reference>
<keyword evidence="3 4" id="KW-0648">Protein biosynthesis</keyword>
<evidence type="ECO:0000256" key="2">
    <source>
        <dbReference type="ARBA" id="ARBA00022540"/>
    </source>
</evidence>
<accession>A0A2J8AAR7</accession>
<dbReference type="InterPro" id="IPR000717">
    <property type="entry name" value="PCI_dom"/>
</dbReference>
<dbReference type="InterPro" id="IPR019010">
    <property type="entry name" value="eIF3e_N"/>
</dbReference>
<dbReference type="PANTHER" id="PTHR10317">
    <property type="entry name" value="EUKARYOTIC TRANSLATION INITIATION FACTOR 3 SUBUNIT E"/>
    <property type="match status" value="1"/>
</dbReference>
<feature type="domain" description="PCI" evidence="6">
    <location>
        <begin position="226"/>
        <end position="400"/>
    </location>
</feature>
<dbReference type="GO" id="GO:0016282">
    <property type="term" value="C:eukaryotic 43S preinitiation complex"/>
    <property type="evidence" value="ECO:0007669"/>
    <property type="project" value="UniProtKB-UniRule"/>
</dbReference>
<dbReference type="GO" id="GO:0001732">
    <property type="term" value="P:formation of cytoplasmic translation initiation complex"/>
    <property type="evidence" value="ECO:0007669"/>
    <property type="project" value="UniProtKB-UniRule"/>
</dbReference>
<dbReference type="SUPFAM" id="SSF46785">
    <property type="entry name" value="Winged helix' DNA-binding domain"/>
    <property type="match status" value="1"/>
</dbReference>
<gene>
    <name evidence="7" type="ORF">TSOC_003741</name>
</gene>
<evidence type="ECO:0000256" key="5">
    <source>
        <dbReference type="PIRNR" id="PIRNR016255"/>
    </source>
</evidence>
<comment type="function">
    <text evidence="4">Component of the eukaryotic translation initiation factor 3 (eIF-3) complex, which is involved in protein synthesis of a specialized repertoire of mRNAs and, together with other initiation factors, stimulates binding of mRNA and methionyl-tRNAi to the 40S ribosome. The eIF-3 complex specifically targets and initiates translation of a subset of mRNAs involved in cell proliferation.</text>
</comment>
<dbReference type="CDD" id="cd21378">
    <property type="entry name" value="eIF3E"/>
    <property type="match status" value="1"/>
</dbReference>
<dbReference type="PIRSF" id="PIRSF016255">
    <property type="entry name" value="eIF3e_su6"/>
    <property type="match status" value="1"/>
</dbReference>
<dbReference type="PROSITE" id="PS50250">
    <property type="entry name" value="PCI"/>
    <property type="match status" value="1"/>
</dbReference>
<comment type="caution">
    <text evidence="7">The sequence shown here is derived from an EMBL/GenBank/DDBJ whole genome shotgun (WGS) entry which is preliminary data.</text>
</comment>
<dbReference type="OrthoDB" id="417252at2759"/>
<evidence type="ECO:0000259" key="6">
    <source>
        <dbReference type="PROSITE" id="PS50250"/>
    </source>
</evidence>
<dbReference type="GO" id="GO:0003743">
    <property type="term" value="F:translation initiation factor activity"/>
    <property type="evidence" value="ECO:0007669"/>
    <property type="project" value="UniProtKB-UniRule"/>
</dbReference>
<dbReference type="GO" id="GO:0033290">
    <property type="term" value="C:eukaryotic 48S preinitiation complex"/>
    <property type="evidence" value="ECO:0007669"/>
    <property type="project" value="UniProtKB-UniRule"/>
</dbReference>
<dbReference type="SMART" id="SM00088">
    <property type="entry name" value="PINT"/>
    <property type="match status" value="1"/>
</dbReference>
<evidence type="ECO:0000313" key="8">
    <source>
        <dbReference type="Proteomes" id="UP000236333"/>
    </source>
</evidence>
<comment type="subcellular location">
    <subcellularLocation>
        <location evidence="4 5">Cytoplasm</location>
    </subcellularLocation>
</comment>
<dbReference type="InterPro" id="IPR036390">
    <property type="entry name" value="WH_DNA-bd_sf"/>
</dbReference>
<comment type="subunit">
    <text evidence="4 5">Component of the eukaryotic translation initiation factor 3 (eIF-3) complex.</text>
</comment>
<dbReference type="Proteomes" id="UP000236333">
    <property type="component" value="Unassembled WGS sequence"/>
</dbReference>
<dbReference type="EMBL" id="PGGS01000084">
    <property type="protein sequence ID" value="PNH09614.1"/>
    <property type="molecule type" value="Genomic_DNA"/>
</dbReference>
<organism evidence="7 8">
    <name type="scientific">Tetrabaena socialis</name>
    <dbReference type="NCBI Taxonomy" id="47790"/>
    <lineage>
        <taxon>Eukaryota</taxon>
        <taxon>Viridiplantae</taxon>
        <taxon>Chlorophyta</taxon>
        <taxon>core chlorophytes</taxon>
        <taxon>Chlorophyceae</taxon>
        <taxon>CS clade</taxon>
        <taxon>Chlamydomonadales</taxon>
        <taxon>Tetrabaenaceae</taxon>
        <taxon>Tetrabaena</taxon>
    </lineage>
</organism>
<keyword evidence="8" id="KW-1185">Reference proteome</keyword>
<dbReference type="InterPro" id="IPR016650">
    <property type="entry name" value="eIF3e"/>
</dbReference>
<dbReference type="AlphaFoldDB" id="A0A2J8AAR7"/>
<comment type="similarity">
    <text evidence="4 5">Belongs to the eIF-3 subunit E family.</text>
</comment>
<dbReference type="Pfam" id="PF01399">
    <property type="entry name" value="PCI"/>
    <property type="match status" value="1"/>
</dbReference>
<evidence type="ECO:0000313" key="7">
    <source>
        <dbReference type="EMBL" id="PNH09614.1"/>
    </source>
</evidence>
<keyword evidence="2 4" id="KW-0396">Initiation factor</keyword>
<dbReference type="HAMAP" id="MF_03004">
    <property type="entry name" value="eIF3e"/>
    <property type="match status" value="1"/>
</dbReference>
<evidence type="ECO:0000256" key="3">
    <source>
        <dbReference type="ARBA" id="ARBA00022917"/>
    </source>
</evidence>
<evidence type="ECO:0000256" key="4">
    <source>
        <dbReference type="HAMAP-Rule" id="MF_03004"/>
    </source>
</evidence>
<evidence type="ECO:0000256" key="1">
    <source>
        <dbReference type="ARBA" id="ARBA00022490"/>
    </source>
</evidence>
<dbReference type="SMART" id="SM01186">
    <property type="entry name" value="eIF3_N"/>
    <property type="match status" value="1"/>
</dbReference>
<name>A0A2J8AAR7_9CHLO</name>
<dbReference type="GO" id="GO:0071540">
    <property type="term" value="C:eukaryotic translation initiation factor 3 complex, eIF3e"/>
    <property type="evidence" value="ECO:0007669"/>
    <property type="project" value="UniProtKB-UniRule"/>
</dbReference>
<dbReference type="Pfam" id="PF09440">
    <property type="entry name" value="eIF3_N"/>
    <property type="match status" value="1"/>
</dbReference>
<dbReference type="Gene3D" id="1.25.40.570">
    <property type="match status" value="1"/>
</dbReference>
<protein>
    <recommendedName>
        <fullName evidence="4 5">Eukaryotic translation initiation factor 3 subunit E</fullName>
        <shortName evidence="4">eIF3e</shortName>
    </recommendedName>
    <alternativeName>
        <fullName evidence="4">Eukaryotic translation initiation factor 3 subunit 6</fullName>
    </alternativeName>
</protein>
<sequence length="434" mass="50038">MAAQTPNYELSGKLVQYLDLHLTLPIMEYLQERGLYNEDDILRAKLALLEKTNMVDFAMDIYKGLNGVEDVPREMKDRRTQVVSRLRQLQADVDPIIKCLQNRHVVEKFRQDKSFNLQFLQEEFQIGAEHVEALYQYARFQFNCGNYSLAAELLQSYRTLCTNSERNMSALWGKLAAEILMHEAVNIQEAREDVFKLKEAIDNQTFAAPLAQLQQRCWLLHWSLYVFWNHENGRNDIIDLYLSPAYTSAIQINAPHLLRYVAVAVVINKKKQRSVLKELIRAIQQESYEYSDPVTQFLECVFVHYDFDGAQQKLKECEAVLDNDFFLAAYKDEFIENARLFIFETYCRIHQSISISLLAERLGMDQEQAEKWIANLILNAKLNAKIDSKSGTVVMGTQSQSAHEQLIEKAKMLSVRTYVLANTVVGPTSKVAAP</sequence>
<proteinExistence type="inferred from homology"/>
<keyword evidence="1 4" id="KW-0963">Cytoplasm</keyword>